<feature type="modified residue" description="4-aspartylphosphate" evidence="14">
    <location>
        <position position="646"/>
    </location>
</feature>
<dbReference type="InterPro" id="IPR036097">
    <property type="entry name" value="HisK_dim/P_sf"/>
</dbReference>
<keyword evidence="7" id="KW-0808">Transferase</keyword>
<feature type="domain" description="Histidine kinase" evidence="16">
    <location>
        <begin position="358"/>
        <end position="575"/>
    </location>
</feature>
<keyword evidence="11 15" id="KW-1133">Transmembrane helix</keyword>
<evidence type="ECO:0000256" key="4">
    <source>
        <dbReference type="ARBA" id="ARBA00022475"/>
    </source>
</evidence>
<feature type="transmembrane region" description="Helical" evidence="15">
    <location>
        <begin position="305"/>
        <end position="326"/>
    </location>
</feature>
<dbReference type="Gene3D" id="1.20.120.160">
    <property type="entry name" value="HPT domain"/>
    <property type="match status" value="1"/>
</dbReference>
<dbReference type="InterPro" id="IPR003661">
    <property type="entry name" value="HisK_dim/P_dom"/>
</dbReference>
<dbReference type="SUPFAM" id="SSF55874">
    <property type="entry name" value="ATPase domain of HSP90 chaperone/DNA topoisomerase II/histidine kinase"/>
    <property type="match status" value="1"/>
</dbReference>
<dbReference type="PROSITE" id="PS50110">
    <property type="entry name" value="RESPONSE_REGULATORY"/>
    <property type="match status" value="1"/>
</dbReference>
<dbReference type="PANTHER" id="PTHR43047:SF64">
    <property type="entry name" value="HISTIDINE KINASE CONTAINING CHEY-HOMOLOGOUS RECEIVER DOMAIN AND PAS DOMAIN-RELATED"/>
    <property type="match status" value="1"/>
</dbReference>
<evidence type="ECO:0000256" key="9">
    <source>
        <dbReference type="ARBA" id="ARBA00022777"/>
    </source>
</evidence>
<dbReference type="InterPro" id="IPR001789">
    <property type="entry name" value="Sig_transdc_resp-reg_receiver"/>
</dbReference>
<evidence type="ECO:0000256" key="10">
    <source>
        <dbReference type="ARBA" id="ARBA00022840"/>
    </source>
</evidence>
<dbReference type="GO" id="GO:0000155">
    <property type="term" value="F:phosphorelay sensor kinase activity"/>
    <property type="evidence" value="ECO:0007669"/>
    <property type="project" value="InterPro"/>
</dbReference>
<dbReference type="Gene3D" id="3.30.565.10">
    <property type="entry name" value="Histidine kinase-like ATPase, C-terminal domain"/>
    <property type="match status" value="1"/>
</dbReference>
<organism evidence="19 20">
    <name type="scientific">Natronoflexus pectinivorans</name>
    <dbReference type="NCBI Taxonomy" id="682526"/>
    <lineage>
        <taxon>Bacteria</taxon>
        <taxon>Pseudomonadati</taxon>
        <taxon>Bacteroidota</taxon>
        <taxon>Bacteroidia</taxon>
        <taxon>Marinilabiliales</taxon>
        <taxon>Marinilabiliaceae</taxon>
        <taxon>Natronoflexus</taxon>
    </lineage>
</organism>
<dbReference type="PROSITE" id="PS50894">
    <property type="entry name" value="HPT"/>
    <property type="match status" value="1"/>
</dbReference>
<dbReference type="InterPro" id="IPR003594">
    <property type="entry name" value="HATPase_dom"/>
</dbReference>
<dbReference type="CDD" id="cd17546">
    <property type="entry name" value="REC_hyHK_CKI1_RcsC-like"/>
    <property type="match status" value="1"/>
</dbReference>
<dbReference type="Gene3D" id="3.40.50.2300">
    <property type="match status" value="1"/>
</dbReference>
<dbReference type="InterPro" id="IPR011006">
    <property type="entry name" value="CheY-like_superfamily"/>
</dbReference>
<keyword evidence="10" id="KW-0547">Nucleotide-binding</keyword>
<dbReference type="Pfam" id="PF00072">
    <property type="entry name" value="Response_reg"/>
    <property type="match status" value="1"/>
</dbReference>
<dbReference type="InterPro" id="IPR036641">
    <property type="entry name" value="HPT_dom_sf"/>
</dbReference>
<evidence type="ECO:0000256" key="3">
    <source>
        <dbReference type="ARBA" id="ARBA00012438"/>
    </source>
</evidence>
<sequence>MQKIASLKGKVILATVVGVISIIALYKTTDRAFDDIISNIDRMAHPNHRLHSLNHLFRTVSQLSHLEQKEVVSGRSYPSVAFLSESRSANQIIDTLRILFHGDSIQLERIDEISSLLNLREDLFTRFLEMKSQAIVDKDFFSFLVGFSDSVSLRIEQDTAKIREVRERVTTTTVVADTISRSSGEERSGFFRRLFGRSDHDSVDDIITAETRVDEEVIVSVDTIYIQRSDDSLFALLEKSLDSLETARLQEAARLQSQELQLVNVNTGLINEIISIINAVEQEEIGRMNAETQTALSIAGNTIRVLNVVSVLAIAGFVVLILLIIIDISKSNKYRNELEKAHEEARNEADARQKFLSNMSHEIRTPLQSIYGYLEQARLGNNSNIDVDTLFYPAEHLLSVVNEVLDYARVTSGKMVFEKKSFSPQQTIMNVVKAMRPMADKKNLKIETEFGFFEDDTLLGDPFRLQQVLFNLVGNALKFTETGHVLITANMRILSEKPWLDIYVEDTGIGIAPEKLPELFKAFSQSSAETVRKYGGTGLGLSIVKHIVEMQGGRIDVESTVGQGTGLIISIPYEKVPNGMEEDAPHDVDIKDSAKTTVWVADDDPLILNLAETILKKYLENVCTFPDGNSLLKAFDKERPNIIFIDMRMPGISGAEVCQKIRKRTKNGEHIYVYALTAQVLPEEQEIIKTAGFDNLIKKPFREKDLVQYLSGDFQVNSDETSMNIDVLKAIAGDEKEHLIAILDAVASESRKDLSEILNCRNEKNWDASALVIHRLAGRAGQTGAMNLAARLREVERVVRIAESDPDQFYAMIDEVISLIENFIEHVEALSHQESMFDSY</sequence>
<dbReference type="Pfam" id="PF02518">
    <property type="entry name" value="HATPase_c"/>
    <property type="match status" value="1"/>
</dbReference>
<dbReference type="GO" id="GO:0005886">
    <property type="term" value="C:plasma membrane"/>
    <property type="evidence" value="ECO:0007669"/>
    <property type="project" value="UniProtKB-SubCell"/>
</dbReference>
<evidence type="ECO:0000256" key="7">
    <source>
        <dbReference type="ARBA" id="ARBA00022679"/>
    </source>
</evidence>
<feature type="domain" description="HPt" evidence="18">
    <location>
        <begin position="735"/>
        <end position="830"/>
    </location>
</feature>
<reference evidence="19 20" key="1">
    <citation type="submission" date="2019-03" db="EMBL/GenBank/DDBJ databases">
        <title>Genomic Encyclopedia of Type Strains, Phase IV (KMG-IV): sequencing the most valuable type-strain genomes for metagenomic binning, comparative biology and taxonomic classification.</title>
        <authorList>
            <person name="Goeker M."/>
        </authorList>
    </citation>
    <scope>NUCLEOTIDE SEQUENCE [LARGE SCALE GENOMIC DNA]</scope>
    <source>
        <strain evidence="19 20">DSM 24179</strain>
    </source>
</reference>
<evidence type="ECO:0000256" key="6">
    <source>
        <dbReference type="ARBA" id="ARBA00022553"/>
    </source>
</evidence>
<dbReference type="PROSITE" id="PS50109">
    <property type="entry name" value="HIS_KIN"/>
    <property type="match status" value="1"/>
</dbReference>
<keyword evidence="20" id="KW-1185">Reference proteome</keyword>
<evidence type="ECO:0000259" key="16">
    <source>
        <dbReference type="PROSITE" id="PS50109"/>
    </source>
</evidence>
<dbReference type="SUPFAM" id="SSF52172">
    <property type="entry name" value="CheY-like"/>
    <property type="match status" value="1"/>
</dbReference>
<dbReference type="EMBL" id="SLWK01000014">
    <property type="protein sequence ID" value="TCO06073.1"/>
    <property type="molecule type" value="Genomic_DNA"/>
</dbReference>
<dbReference type="SMART" id="SM00387">
    <property type="entry name" value="HATPase_c"/>
    <property type="match status" value="1"/>
</dbReference>
<dbReference type="EC" id="2.7.13.3" evidence="3"/>
<dbReference type="RefSeq" id="WP_132434864.1">
    <property type="nucleotide sequence ID" value="NZ_SLWK01000014.1"/>
</dbReference>
<accession>A0A4R2GDQ6</accession>
<comment type="subcellular location">
    <subcellularLocation>
        <location evidence="2">Cell inner membrane</location>
        <topology evidence="2">Multi-pass membrane protein</topology>
    </subcellularLocation>
</comment>
<protein>
    <recommendedName>
        <fullName evidence="3">histidine kinase</fullName>
        <ecNumber evidence="3">2.7.13.3</ecNumber>
    </recommendedName>
</protein>
<dbReference type="InterPro" id="IPR008207">
    <property type="entry name" value="Sig_transdc_His_kin_Hpt_dom"/>
</dbReference>
<dbReference type="SUPFAM" id="SSF47226">
    <property type="entry name" value="Histidine-containing phosphotransfer domain, HPT domain"/>
    <property type="match status" value="1"/>
</dbReference>
<dbReference type="SMART" id="SM00448">
    <property type="entry name" value="REC"/>
    <property type="match status" value="1"/>
</dbReference>
<dbReference type="Pfam" id="PF00512">
    <property type="entry name" value="HisKA"/>
    <property type="match status" value="1"/>
</dbReference>
<evidence type="ECO:0000259" key="18">
    <source>
        <dbReference type="PROSITE" id="PS50894"/>
    </source>
</evidence>
<comment type="catalytic activity">
    <reaction evidence="1">
        <text>ATP + protein L-histidine = ADP + protein N-phospho-L-histidine.</text>
        <dbReference type="EC" id="2.7.13.3"/>
    </reaction>
</comment>
<dbReference type="CDD" id="cd16922">
    <property type="entry name" value="HATPase_EvgS-ArcB-TorS-like"/>
    <property type="match status" value="1"/>
</dbReference>
<dbReference type="FunFam" id="3.30.565.10:FF:000010">
    <property type="entry name" value="Sensor histidine kinase RcsC"/>
    <property type="match status" value="1"/>
</dbReference>
<dbReference type="SMART" id="SM00388">
    <property type="entry name" value="HisKA"/>
    <property type="match status" value="1"/>
</dbReference>
<feature type="modified residue" description="Phosphohistidine" evidence="13">
    <location>
        <position position="774"/>
    </location>
</feature>
<evidence type="ECO:0000256" key="14">
    <source>
        <dbReference type="PROSITE-ProRule" id="PRU00169"/>
    </source>
</evidence>
<name>A0A4R2GDQ6_9BACT</name>
<evidence type="ECO:0000256" key="11">
    <source>
        <dbReference type="ARBA" id="ARBA00022989"/>
    </source>
</evidence>
<evidence type="ECO:0000256" key="12">
    <source>
        <dbReference type="ARBA" id="ARBA00023136"/>
    </source>
</evidence>
<dbReference type="InterPro" id="IPR004358">
    <property type="entry name" value="Sig_transdc_His_kin-like_C"/>
</dbReference>
<evidence type="ECO:0000256" key="2">
    <source>
        <dbReference type="ARBA" id="ARBA00004429"/>
    </source>
</evidence>
<evidence type="ECO:0000256" key="5">
    <source>
        <dbReference type="ARBA" id="ARBA00022519"/>
    </source>
</evidence>
<keyword evidence="9" id="KW-0418">Kinase</keyword>
<evidence type="ECO:0000256" key="15">
    <source>
        <dbReference type="SAM" id="Phobius"/>
    </source>
</evidence>
<dbReference type="AlphaFoldDB" id="A0A4R2GDQ6"/>
<feature type="domain" description="Response regulatory" evidence="17">
    <location>
        <begin position="597"/>
        <end position="714"/>
    </location>
</feature>
<keyword evidence="4" id="KW-1003">Cell membrane</keyword>
<evidence type="ECO:0000313" key="19">
    <source>
        <dbReference type="EMBL" id="TCO06073.1"/>
    </source>
</evidence>
<evidence type="ECO:0000313" key="20">
    <source>
        <dbReference type="Proteomes" id="UP000295221"/>
    </source>
</evidence>
<evidence type="ECO:0000259" key="17">
    <source>
        <dbReference type="PROSITE" id="PS50110"/>
    </source>
</evidence>
<keyword evidence="12 15" id="KW-0472">Membrane</keyword>
<dbReference type="InterPro" id="IPR036890">
    <property type="entry name" value="HATPase_C_sf"/>
</dbReference>
<evidence type="ECO:0000256" key="13">
    <source>
        <dbReference type="PROSITE-ProRule" id="PRU00110"/>
    </source>
</evidence>
<dbReference type="InterPro" id="IPR005467">
    <property type="entry name" value="His_kinase_dom"/>
</dbReference>
<keyword evidence="6 14" id="KW-0597">Phosphoprotein</keyword>
<gene>
    <name evidence="19" type="ORF">EV194_11455</name>
</gene>
<evidence type="ECO:0000256" key="8">
    <source>
        <dbReference type="ARBA" id="ARBA00022692"/>
    </source>
</evidence>
<comment type="caution">
    <text evidence="19">The sequence shown here is derived from an EMBL/GenBank/DDBJ whole genome shotgun (WGS) entry which is preliminary data.</text>
</comment>
<keyword evidence="5" id="KW-0997">Cell inner membrane</keyword>
<dbReference type="Gene3D" id="1.10.287.130">
    <property type="match status" value="1"/>
</dbReference>
<dbReference type="SUPFAM" id="SSF47384">
    <property type="entry name" value="Homodimeric domain of signal transducing histidine kinase"/>
    <property type="match status" value="1"/>
</dbReference>
<dbReference type="CDD" id="cd00082">
    <property type="entry name" value="HisKA"/>
    <property type="match status" value="1"/>
</dbReference>
<evidence type="ECO:0000256" key="1">
    <source>
        <dbReference type="ARBA" id="ARBA00000085"/>
    </source>
</evidence>
<keyword evidence="8 15" id="KW-0812">Transmembrane</keyword>
<dbReference type="PRINTS" id="PR00344">
    <property type="entry name" value="BCTRLSENSOR"/>
</dbReference>
<proteinExistence type="predicted"/>
<keyword evidence="10" id="KW-0067">ATP-binding</keyword>
<dbReference type="OrthoDB" id="1046984at2"/>
<feature type="transmembrane region" description="Helical" evidence="15">
    <location>
        <begin position="7"/>
        <end position="26"/>
    </location>
</feature>
<dbReference type="PANTHER" id="PTHR43047">
    <property type="entry name" value="TWO-COMPONENT HISTIDINE PROTEIN KINASE"/>
    <property type="match status" value="1"/>
</dbReference>
<dbReference type="Proteomes" id="UP000295221">
    <property type="component" value="Unassembled WGS sequence"/>
</dbReference>